<dbReference type="Proteomes" id="UP000471152">
    <property type="component" value="Unassembled WGS sequence"/>
</dbReference>
<keyword evidence="3" id="KW-1185">Reference proteome</keyword>
<reference evidence="1 3" key="1">
    <citation type="submission" date="2020-01" db="EMBL/GenBank/DDBJ databases">
        <title>the WGS Modestobacter muralis CPCC 204518.</title>
        <authorList>
            <person name="Jiang Z."/>
        </authorList>
    </citation>
    <scope>NUCLEOTIDE SEQUENCE [LARGE SCALE GENOMIC DNA]</scope>
    <source>
        <strain evidence="1 3">DSM 100205</strain>
    </source>
</reference>
<dbReference type="EMBL" id="JAAGWB010000035">
    <property type="protein sequence ID" value="NEN51860.1"/>
    <property type="molecule type" value="Genomic_DNA"/>
</dbReference>
<dbReference type="AlphaFoldDB" id="A0A6P0ETJ2"/>
<dbReference type="Proteomes" id="UP000468828">
    <property type="component" value="Unassembled WGS sequence"/>
</dbReference>
<sequence>MLSQSTCALHRIDERRAAVDDRVAAFRRLAAGDDPGAVHEFEPVFFNDLVVVLDGWFPDHGPGTTDGAACAEVRLVAESLSQGSTLLADRHIRYDAGRSVLRLRVGDEIAVREAEFTALAKSFFTELESRYL</sequence>
<gene>
    <name evidence="2" type="ORF">G3R41_13095</name>
    <name evidence="1" type="ORF">GCU67_12440</name>
</gene>
<organism evidence="1 3">
    <name type="scientific">Modestobacter muralis</name>
    <dbReference type="NCBI Taxonomy" id="1608614"/>
    <lineage>
        <taxon>Bacteria</taxon>
        <taxon>Bacillati</taxon>
        <taxon>Actinomycetota</taxon>
        <taxon>Actinomycetes</taxon>
        <taxon>Geodermatophilales</taxon>
        <taxon>Geodermatophilaceae</taxon>
        <taxon>Modestobacter</taxon>
    </lineage>
</organism>
<comment type="caution">
    <text evidence="1">The sequence shown here is derived from an EMBL/GenBank/DDBJ whole genome shotgun (WGS) entry which is preliminary data.</text>
</comment>
<evidence type="ECO:0000313" key="4">
    <source>
        <dbReference type="Proteomes" id="UP000471152"/>
    </source>
</evidence>
<dbReference type="RefSeq" id="WP_163611523.1">
    <property type="nucleotide sequence ID" value="NZ_JAAGWB010000035.1"/>
</dbReference>
<reference evidence="2 4" key="2">
    <citation type="submission" date="2020-02" db="EMBL/GenBank/DDBJ databases">
        <title>The WGS of Modestobacter muralis DSM 100205.</title>
        <authorList>
            <person name="Jiang Z."/>
        </authorList>
    </citation>
    <scope>NUCLEOTIDE SEQUENCE [LARGE SCALE GENOMIC DNA]</scope>
    <source>
        <strain evidence="2 4">DSM 100205</strain>
    </source>
</reference>
<proteinExistence type="predicted"/>
<protein>
    <submittedName>
        <fullName evidence="1">Uncharacterized protein</fullName>
    </submittedName>
</protein>
<name>A0A6P0ETJ2_9ACTN</name>
<evidence type="ECO:0000313" key="2">
    <source>
        <dbReference type="EMBL" id="NEN51860.1"/>
    </source>
</evidence>
<evidence type="ECO:0000313" key="1">
    <source>
        <dbReference type="EMBL" id="NEK94972.1"/>
    </source>
</evidence>
<evidence type="ECO:0000313" key="3">
    <source>
        <dbReference type="Proteomes" id="UP000468828"/>
    </source>
</evidence>
<dbReference type="EMBL" id="JAAGWH010000033">
    <property type="protein sequence ID" value="NEK94972.1"/>
    <property type="molecule type" value="Genomic_DNA"/>
</dbReference>
<accession>A0A6P0ETJ2</accession>